<name>A0A0G4KAP0_9SPIR</name>
<dbReference type="PIRSF" id="PIRSF035805">
    <property type="entry name" value="TK_cell"/>
    <property type="match status" value="1"/>
</dbReference>
<proteinExistence type="inferred from homology"/>
<dbReference type="GO" id="GO:0004797">
    <property type="term" value="F:thymidine kinase activity"/>
    <property type="evidence" value="ECO:0007669"/>
    <property type="project" value="UniProtKB-EC"/>
</dbReference>
<keyword evidence="7 10" id="KW-0067">ATP-binding</keyword>
<dbReference type="Gene3D" id="3.30.60.20">
    <property type="match status" value="1"/>
</dbReference>
<dbReference type="PANTHER" id="PTHR11441:SF0">
    <property type="entry name" value="THYMIDINE KINASE, CYTOSOLIC"/>
    <property type="match status" value="1"/>
</dbReference>
<evidence type="ECO:0000256" key="3">
    <source>
        <dbReference type="ARBA" id="ARBA00022634"/>
    </source>
</evidence>
<dbReference type="SUPFAM" id="SSF52540">
    <property type="entry name" value="P-loop containing nucleoside triphosphate hydrolases"/>
    <property type="match status" value="1"/>
</dbReference>
<protein>
    <recommendedName>
        <fullName evidence="2 10">Thymidine kinase</fullName>
        <ecNumber evidence="2 10">2.7.1.21</ecNumber>
    </recommendedName>
</protein>
<keyword evidence="3 10" id="KW-0237">DNA synthesis</keyword>
<feature type="binding site" evidence="9">
    <location>
        <begin position="172"/>
        <end position="175"/>
    </location>
    <ligand>
        <name>substrate</name>
    </ligand>
</feature>
<dbReference type="Gene3D" id="3.40.50.300">
    <property type="entry name" value="P-loop containing nucleotide triphosphate hydrolases"/>
    <property type="match status" value="1"/>
</dbReference>
<dbReference type="OrthoDB" id="9781579at2"/>
<sequence>MNHLITGPMFAGKSKYLIKTLDYLLLENKNIKILFIYPAISFRGYFCRDKNVYLDKRIDIITEEEIENNIGKDIENIYNYIARYDIVGIDEFCFLNDTSIFIKLIKTCTQRNCKTNFCIASLDMDYKRNYWESVSALIEEDLIDIHTKVFGKCDCGRKGIYSKRIVKDVDRVVIGDDIYKCVCRYCYEGEDEVKFDL</sequence>
<evidence type="ECO:0000256" key="9">
    <source>
        <dbReference type="PIRSR" id="PIRSR035805-2"/>
    </source>
</evidence>
<evidence type="ECO:0000256" key="2">
    <source>
        <dbReference type="ARBA" id="ARBA00012118"/>
    </source>
</evidence>
<dbReference type="GO" id="GO:0005524">
    <property type="term" value="F:ATP binding"/>
    <property type="evidence" value="ECO:0007669"/>
    <property type="project" value="UniProtKB-KW"/>
</dbReference>
<keyword evidence="6 10" id="KW-0418">Kinase</keyword>
<dbReference type="AlphaFoldDB" id="A0A0G4KAP0"/>
<keyword evidence="5 10" id="KW-0547">Nucleotide-binding</keyword>
<evidence type="ECO:0000256" key="11">
    <source>
        <dbReference type="RuleBase" id="RU004165"/>
    </source>
</evidence>
<evidence type="ECO:0000313" key="13">
    <source>
        <dbReference type="Proteomes" id="UP000043763"/>
    </source>
</evidence>
<evidence type="ECO:0000256" key="6">
    <source>
        <dbReference type="ARBA" id="ARBA00022777"/>
    </source>
</evidence>
<dbReference type="Pfam" id="PF00265">
    <property type="entry name" value="TK"/>
    <property type="match status" value="1"/>
</dbReference>
<accession>A0A0G4KAP0</accession>
<feature type="active site" description="Proton acceptor" evidence="8">
    <location>
        <position position="91"/>
    </location>
</feature>
<keyword evidence="4 10" id="KW-0808">Transferase</keyword>
<organism evidence="12 13">
    <name type="scientific">Brachyspira suanatina</name>
    <dbReference type="NCBI Taxonomy" id="381802"/>
    <lineage>
        <taxon>Bacteria</taxon>
        <taxon>Pseudomonadati</taxon>
        <taxon>Spirochaetota</taxon>
        <taxon>Spirochaetia</taxon>
        <taxon>Brachyspirales</taxon>
        <taxon>Brachyspiraceae</taxon>
        <taxon>Brachyspira</taxon>
    </lineage>
</organism>
<evidence type="ECO:0000256" key="8">
    <source>
        <dbReference type="PIRSR" id="PIRSR035805-1"/>
    </source>
</evidence>
<dbReference type="EC" id="2.7.1.21" evidence="2 10"/>
<evidence type="ECO:0000256" key="10">
    <source>
        <dbReference type="RuleBase" id="RU000544"/>
    </source>
</evidence>
<gene>
    <name evidence="12" type="ORF">BRSU_2710</name>
</gene>
<dbReference type="RefSeq" id="WP_048596073.1">
    <property type="nucleotide sequence ID" value="NZ_CVLB01000003.1"/>
</dbReference>
<evidence type="ECO:0000256" key="7">
    <source>
        <dbReference type="ARBA" id="ARBA00022840"/>
    </source>
</evidence>
<evidence type="ECO:0000256" key="1">
    <source>
        <dbReference type="ARBA" id="ARBA00007587"/>
    </source>
</evidence>
<evidence type="ECO:0000256" key="5">
    <source>
        <dbReference type="ARBA" id="ARBA00022741"/>
    </source>
</evidence>
<dbReference type="InterPro" id="IPR027417">
    <property type="entry name" value="P-loop_NTPase"/>
</dbReference>
<evidence type="ECO:0000256" key="4">
    <source>
        <dbReference type="ARBA" id="ARBA00022679"/>
    </source>
</evidence>
<dbReference type="EMBL" id="CVLB01000003">
    <property type="protein sequence ID" value="CRF35522.1"/>
    <property type="molecule type" value="Genomic_DNA"/>
</dbReference>
<keyword evidence="13" id="KW-1185">Reference proteome</keyword>
<feature type="binding site" evidence="9">
    <location>
        <position position="179"/>
    </location>
    <ligand>
        <name>substrate</name>
    </ligand>
</feature>
<dbReference type="InterPro" id="IPR001267">
    <property type="entry name" value="Thymidine_kinase"/>
</dbReference>
<dbReference type="PANTHER" id="PTHR11441">
    <property type="entry name" value="THYMIDINE KINASE"/>
    <property type="match status" value="1"/>
</dbReference>
<comment type="catalytic activity">
    <reaction evidence="10">
        <text>thymidine + ATP = dTMP + ADP + H(+)</text>
        <dbReference type="Rhea" id="RHEA:19129"/>
        <dbReference type="ChEBI" id="CHEBI:15378"/>
        <dbReference type="ChEBI" id="CHEBI:17748"/>
        <dbReference type="ChEBI" id="CHEBI:30616"/>
        <dbReference type="ChEBI" id="CHEBI:63528"/>
        <dbReference type="ChEBI" id="CHEBI:456216"/>
        <dbReference type="EC" id="2.7.1.21"/>
    </reaction>
</comment>
<comment type="similarity">
    <text evidence="1 11">Belongs to the thymidine kinase family.</text>
</comment>
<reference evidence="13" key="1">
    <citation type="submission" date="2015-04" db="EMBL/GenBank/DDBJ databases">
        <authorList>
            <person name="Mushtaq Mamoona"/>
        </authorList>
    </citation>
    <scope>NUCLEOTIDE SEQUENCE [LARGE SCALE GENOMIC DNA]</scope>
    <source>
        <strain evidence="13">AN4859/03</strain>
    </source>
</reference>
<evidence type="ECO:0000313" key="12">
    <source>
        <dbReference type="EMBL" id="CRF35522.1"/>
    </source>
</evidence>
<dbReference type="GO" id="GO:0071897">
    <property type="term" value="P:DNA biosynthetic process"/>
    <property type="evidence" value="ECO:0007669"/>
    <property type="project" value="UniProtKB-KW"/>
</dbReference>
<dbReference type="GO" id="GO:0046104">
    <property type="term" value="P:thymidine metabolic process"/>
    <property type="evidence" value="ECO:0007669"/>
    <property type="project" value="TreeGrafter"/>
</dbReference>
<dbReference type="Proteomes" id="UP000043763">
    <property type="component" value="Unassembled WGS sequence"/>
</dbReference>